<reference evidence="2" key="1">
    <citation type="submission" date="2016-11" db="EMBL/GenBank/DDBJ databases">
        <authorList>
            <person name="Varghese N."/>
            <person name="Submissions S."/>
        </authorList>
    </citation>
    <scope>NUCLEOTIDE SEQUENCE [LARGE SCALE GENOMIC DNA]</scope>
    <source>
        <strain evidence="2">DSM 24579</strain>
    </source>
</reference>
<sequence length="562" mass="63208">MYIAPTSTQDSFIYLNDRFLYIEGAIELKKNNPGNTEASIYLRKGSQLLQGDKNSNLNSGNGWLSVFQEGTSNAFDYNYWAMPVLDNISTNQSFGAVIFEPETVTKSKTAQITSNLEGSANPLEISSRWIYKYSGLGYNAWQHVGKIFDLSPGEGFSMKGVNGTNSNSINGVENNPGNKQRYDFRGLPNDGEIRLPIKKEENILVGNPYPSALHLRSFLLENPASTGIAYFWDSKSQGNSHNLKDYEGGYGSYSPGANAYVPAVFKTYTGAGEENGDTGASGANIAREYSPIAQGFMLEGKSNGYIYFKNSQRRFQKENVQNSQFKSQPKADPSLFYFHINFNDLYVRPLLLTFAEDASVAADWAMDAQIYGFLNNDAGWNIEEAAYNIQVRPFRKNDKIPLLLHLEEDTKIDIKLKSSNSSTPVFVFDAEKNEYYDVKKASFLQNLTKGFYNDRFFISFMEENEEVSFPIDLESELIEPNSSEFAIVQGTEQTFLSIKMKQKVLKKIILFDLNGKMIVSQEVKTKSPVYNFNTLGLQNSVYIIKMLCESGEVFTSKITIRN</sequence>
<organism evidence="1 2">
    <name type="scientific">Salegentibacter echinorum</name>
    <dbReference type="NCBI Taxonomy" id="1073325"/>
    <lineage>
        <taxon>Bacteria</taxon>
        <taxon>Pseudomonadati</taxon>
        <taxon>Bacteroidota</taxon>
        <taxon>Flavobacteriia</taxon>
        <taxon>Flavobacteriales</taxon>
        <taxon>Flavobacteriaceae</taxon>
        <taxon>Salegentibacter</taxon>
    </lineage>
</organism>
<evidence type="ECO:0000313" key="1">
    <source>
        <dbReference type="EMBL" id="SHF55233.1"/>
    </source>
</evidence>
<dbReference type="Proteomes" id="UP000183945">
    <property type="component" value="Unassembled WGS sequence"/>
</dbReference>
<accession>A0A1M5CKJ1</accession>
<dbReference type="STRING" id="1073325.SAMN05444483_101564"/>
<name>A0A1M5CKJ1_SALEC</name>
<dbReference type="AlphaFoldDB" id="A0A1M5CKJ1"/>
<evidence type="ECO:0008006" key="3">
    <source>
        <dbReference type="Google" id="ProtNLM"/>
    </source>
</evidence>
<gene>
    <name evidence="1" type="ORF">SAMN05444483_101564</name>
</gene>
<dbReference type="EMBL" id="FQVT01000001">
    <property type="protein sequence ID" value="SHF55233.1"/>
    <property type="molecule type" value="Genomic_DNA"/>
</dbReference>
<proteinExistence type="predicted"/>
<keyword evidence="2" id="KW-1185">Reference proteome</keyword>
<evidence type="ECO:0000313" key="2">
    <source>
        <dbReference type="Proteomes" id="UP000183945"/>
    </source>
</evidence>
<protein>
    <recommendedName>
        <fullName evidence="3">Por secretion system C-terminal sorting domain-containing protein</fullName>
    </recommendedName>
</protein>